<evidence type="ECO:0000259" key="1">
    <source>
        <dbReference type="Pfam" id="PF00535"/>
    </source>
</evidence>
<dbReference type="PANTHER" id="PTHR22916:SF3">
    <property type="entry name" value="UDP-GLCNAC:BETAGAL BETA-1,3-N-ACETYLGLUCOSAMINYLTRANSFERASE-LIKE PROTEIN 1"/>
    <property type="match status" value="1"/>
</dbReference>
<evidence type="ECO:0000313" key="3">
    <source>
        <dbReference type="Proteomes" id="UP000070533"/>
    </source>
</evidence>
<name>A0A133QLL4_9BACT</name>
<dbReference type="GO" id="GO:0016758">
    <property type="term" value="F:hexosyltransferase activity"/>
    <property type="evidence" value="ECO:0007669"/>
    <property type="project" value="UniProtKB-ARBA"/>
</dbReference>
<feature type="domain" description="Glycosyltransferase 2-like" evidence="1">
    <location>
        <begin position="3"/>
        <end position="161"/>
    </location>
</feature>
<dbReference type="Proteomes" id="UP000070533">
    <property type="component" value="Unassembled WGS sequence"/>
</dbReference>
<dbReference type="EMBL" id="LRQG01000016">
    <property type="protein sequence ID" value="KXA43683.1"/>
    <property type="molecule type" value="Genomic_DNA"/>
</dbReference>
<dbReference type="PANTHER" id="PTHR22916">
    <property type="entry name" value="GLYCOSYLTRANSFERASE"/>
    <property type="match status" value="1"/>
</dbReference>
<dbReference type="InterPro" id="IPR029044">
    <property type="entry name" value="Nucleotide-diphossugar_trans"/>
</dbReference>
<dbReference type="CDD" id="cd04196">
    <property type="entry name" value="GT_2_like_d"/>
    <property type="match status" value="1"/>
</dbReference>
<protein>
    <submittedName>
        <fullName evidence="2">Glycosyltransferase, group 2 family protein</fullName>
    </submittedName>
</protein>
<accession>A0A133QLL4</accession>
<keyword evidence="2" id="KW-0808">Transferase</keyword>
<organism evidence="2 3">
    <name type="scientific">Prevotella corporis</name>
    <dbReference type="NCBI Taxonomy" id="28128"/>
    <lineage>
        <taxon>Bacteria</taxon>
        <taxon>Pseudomonadati</taxon>
        <taxon>Bacteroidota</taxon>
        <taxon>Bacteroidia</taxon>
        <taxon>Bacteroidales</taxon>
        <taxon>Prevotellaceae</taxon>
        <taxon>Prevotella</taxon>
    </lineage>
</organism>
<proteinExistence type="predicted"/>
<dbReference type="Pfam" id="PF00535">
    <property type="entry name" value="Glycos_transf_2"/>
    <property type="match status" value="1"/>
</dbReference>
<dbReference type="STRING" id="28128.HMPREF3226_00431"/>
<dbReference type="RefSeq" id="WP_025876173.1">
    <property type="nucleotide sequence ID" value="NZ_BAAAXP010000068.1"/>
</dbReference>
<comment type="caution">
    <text evidence="2">The sequence shown here is derived from an EMBL/GenBank/DDBJ whole genome shotgun (WGS) entry which is preliminary data.</text>
</comment>
<dbReference type="Gene3D" id="3.90.550.10">
    <property type="entry name" value="Spore Coat Polysaccharide Biosynthesis Protein SpsA, Chain A"/>
    <property type="match status" value="1"/>
</dbReference>
<dbReference type="SUPFAM" id="SSF53448">
    <property type="entry name" value="Nucleotide-diphospho-sugar transferases"/>
    <property type="match status" value="1"/>
</dbReference>
<sequence>MISVCIATYNGEKYIEEQIASILPQLKENDEIIISDDYSTDNTIQVLTKINSEKIKIFKNQGEKGYTSNFENAIKQAKGNYIFLCDQDDVWLPNKIEVCMQYLLKYDMVISDAIVVDHNMNTIEPSFFAIRNTKHGFINNLIKFSYLGCCLSFRKELLKKILPFPPNHTLCTHDNWISIVALAFYKVKVLNIPLIKYRRHSNNTSSGGIKKTTTLFFKIKYRCYLIYFLLKKI</sequence>
<evidence type="ECO:0000313" key="2">
    <source>
        <dbReference type="EMBL" id="KXA43683.1"/>
    </source>
</evidence>
<dbReference type="AlphaFoldDB" id="A0A133QLL4"/>
<reference evidence="3" key="1">
    <citation type="submission" date="2016-01" db="EMBL/GenBank/DDBJ databases">
        <authorList>
            <person name="Mitreva M."/>
            <person name="Pepin K.H."/>
            <person name="Mihindukulasuriya K.A."/>
            <person name="Fulton R."/>
            <person name="Fronick C."/>
            <person name="O'Laughlin M."/>
            <person name="Miner T."/>
            <person name="Herter B."/>
            <person name="Rosa B.A."/>
            <person name="Cordes M."/>
            <person name="Tomlinson C."/>
            <person name="Wollam A."/>
            <person name="Palsikar V.B."/>
            <person name="Mardis E.R."/>
            <person name="Wilson R.K."/>
        </authorList>
    </citation>
    <scope>NUCLEOTIDE SEQUENCE [LARGE SCALE GENOMIC DNA]</scope>
    <source>
        <strain evidence="3">MJR7716</strain>
    </source>
</reference>
<gene>
    <name evidence="2" type="ORF">HMPREF3226_00431</name>
</gene>
<dbReference type="PATRIC" id="fig|28128.5.peg.433"/>
<dbReference type="OrthoDB" id="9802649at2"/>
<keyword evidence="3" id="KW-1185">Reference proteome</keyword>
<dbReference type="InterPro" id="IPR001173">
    <property type="entry name" value="Glyco_trans_2-like"/>
</dbReference>